<dbReference type="AlphaFoldDB" id="A0A424W7N1"/>
<organism evidence="4 5">
    <name type="scientific">Alcaligenes xylosoxydans xylosoxydans</name>
    <name type="common">Achromobacter xylosoxidans</name>
    <dbReference type="NCBI Taxonomy" id="85698"/>
    <lineage>
        <taxon>Bacteria</taxon>
        <taxon>Pseudomonadati</taxon>
        <taxon>Pseudomonadota</taxon>
        <taxon>Betaproteobacteria</taxon>
        <taxon>Burkholderiales</taxon>
        <taxon>Alcaligenaceae</taxon>
        <taxon>Achromobacter</taxon>
    </lineage>
</organism>
<sequence length="152" mass="16278">MYQKILVPIDGSPTSELGLKEAIRIARATGASLRLIHVIDELSFAFTADAYSYRAGELLDLVRKNGAKVLEAALEKAKAAEVEADTVLYENLDRTVKQRVLDEALAWKADLIVIGTHGRRGPSRLVLGSSAEGIMRGAAVPVLLVRAPEGGA</sequence>
<dbReference type="PIRSF" id="PIRSF006276">
    <property type="entry name" value="UspA"/>
    <property type="match status" value="1"/>
</dbReference>
<comment type="caution">
    <text evidence="4">The sequence shown here is derived from an EMBL/GenBank/DDBJ whole genome shotgun (WGS) entry which is preliminary data.</text>
</comment>
<dbReference type="PANTHER" id="PTHR46268:SF6">
    <property type="entry name" value="UNIVERSAL STRESS PROTEIN UP12"/>
    <property type="match status" value="1"/>
</dbReference>
<feature type="domain" description="UspA" evidence="3">
    <location>
        <begin position="1"/>
        <end position="146"/>
    </location>
</feature>
<accession>A0A424W7N1</accession>
<name>A0A424W7N1_ALCXX</name>
<evidence type="ECO:0000313" key="5">
    <source>
        <dbReference type="Proteomes" id="UP000285324"/>
    </source>
</evidence>
<dbReference type="PRINTS" id="PR01438">
    <property type="entry name" value="UNVRSLSTRESS"/>
</dbReference>
<dbReference type="PANTHER" id="PTHR46268">
    <property type="entry name" value="STRESS RESPONSE PROTEIN NHAX"/>
    <property type="match status" value="1"/>
</dbReference>
<dbReference type="OrthoDB" id="8547832at2"/>
<dbReference type="Proteomes" id="UP000285324">
    <property type="component" value="Unassembled WGS sequence"/>
</dbReference>
<dbReference type="SUPFAM" id="SSF52402">
    <property type="entry name" value="Adenine nucleotide alpha hydrolases-like"/>
    <property type="match status" value="1"/>
</dbReference>
<protein>
    <recommendedName>
        <fullName evidence="2">Universal stress protein</fullName>
    </recommendedName>
</protein>
<dbReference type="CDD" id="cd00293">
    <property type="entry name" value="USP-like"/>
    <property type="match status" value="1"/>
</dbReference>
<evidence type="ECO:0000313" key="4">
    <source>
        <dbReference type="EMBL" id="RPJ89178.1"/>
    </source>
</evidence>
<dbReference type="InterPro" id="IPR014729">
    <property type="entry name" value="Rossmann-like_a/b/a_fold"/>
</dbReference>
<comment type="subcellular location">
    <subcellularLocation>
        <location evidence="2">Cytoplasm</location>
    </subcellularLocation>
</comment>
<dbReference type="InterPro" id="IPR006015">
    <property type="entry name" value="Universal_stress_UspA"/>
</dbReference>
<reference evidence="4 5" key="1">
    <citation type="submission" date="2018-08" db="EMBL/GenBank/DDBJ databases">
        <title>Achromobacter xylosoxidans Genome sequencing and assembly.</title>
        <authorList>
            <person name="Wang R."/>
            <person name="Rensing C."/>
            <person name="Li Y."/>
        </authorList>
    </citation>
    <scope>NUCLEOTIDE SEQUENCE [LARGE SCALE GENOMIC DNA]</scope>
    <source>
        <strain evidence="4 5">GD003A</strain>
    </source>
</reference>
<evidence type="ECO:0000256" key="1">
    <source>
        <dbReference type="ARBA" id="ARBA00008791"/>
    </source>
</evidence>
<dbReference type="EMBL" id="QVXO01000046">
    <property type="protein sequence ID" value="RPJ89178.1"/>
    <property type="molecule type" value="Genomic_DNA"/>
</dbReference>
<keyword evidence="2" id="KW-0963">Cytoplasm</keyword>
<evidence type="ECO:0000259" key="3">
    <source>
        <dbReference type="Pfam" id="PF00582"/>
    </source>
</evidence>
<dbReference type="RefSeq" id="WP_118933806.1">
    <property type="nucleotide sequence ID" value="NZ_CP061008.1"/>
</dbReference>
<proteinExistence type="inferred from homology"/>
<dbReference type="Pfam" id="PF00582">
    <property type="entry name" value="Usp"/>
    <property type="match status" value="1"/>
</dbReference>
<comment type="similarity">
    <text evidence="1 2">Belongs to the universal stress protein A family.</text>
</comment>
<gene>
    <name evidence="4" type="ORF">DY367_23955</name>
</gene>
<dbReference type="Gene3D" id="3.40.50.620">
    <property type="entry name" value="HUPs"/>
    <property type="match status" value="1"/>
</dbReference>
<evidence type="ECO:0000256" key="2">
    <source>
        <dbReference type="PIRNR" id="PIRNR006276"/>
    </source>
</evidence>
<dbReference type="GO" id="GO:0005737">
    <property type="term" value="C:cytoplasm"/>
    <property type="evidence" value="ECO:0007669"/>
    <property type="project" value="UniProtKB-SubCell"/>
</dbReference>
<dbReference type="InterPro" id="IPR006016">
    <property type="entry name" value="UspA"/>
</dbReference>